<dbReference type="PROSITE" id="PS00375">
    <property type="entry name" value="UDPGT"/>
    <property type="match status" value="1"/>
</dbReference>
<gene>
    <name evidence="5" type="ORF">URODEC1_LOCUS32256</name>
</gene>
<accession>A0ABC8YC63</accession>
<evidence type="ECO:0000313" key="6">
    <source>
        <dbReference type="Proteomes" id="UP001497457"/>
    </source>
</evidence>
<reference evidence="6" key="1">
    <citation type="submission" date="2024-06" db="EMBL/GenBank/DDBJ databases">
        <authorList>
            <person name="Ryan C."/>
        </authorList>
    </citation>
    <scope>NUCLEOTIDE SEQUENCE [LARGE SCALE GENOMIC DNA]</scope>
</reference>
<dbReference type="Proteomes" id="UP001497457">
    <property type="component" value="Chromosome 16b"/>
</dbReference>
<dbReference type="Gene3D" id="3.40.50.2000">
    <property type="entry name" value="Glycogen Phosphorylase B"/>
    <property type="match status" value="2"/>
</dbReference>
<proteinExistence type="inferred from homology"/>
<dbReference type="Pfam" id="PF00201">
    <property type="entry name" value="UDPGT"/>
    <property type="match status" value="1"/>
</dbReference>
<dbReference type="AlphaFoldDB" id="A0ABC8YC63"/>
<sequence>MAPAAAEQSKRLRILLVPFFATSHILPVTDLAFHLAAARPDAVEAAIVAVTPANAPIVRSALARREPSHAIARVEVATYAFPAVDGLPPGVENMSTVNAADAWRLDAAVTSEAVMRPAQESFIMESSPDAIISDLPFFWWHAGIAAKLGIPCVFFHVLGNFPSLAMWRLAFMGVKEDEAAPGSSVTIPQFPGPEISLPVTELPHFLRRPPPIDKETCDQIMMNLKSCGFIANTFVDLEPEYLDSYNDCGYVKRTYCVGPLSLPMPPPAAASSASDKSACLDWLDTMPTHSVVYLCFGSLTNFSEAQLDELALGLEASGVPFLWVVRGKTWEPPVGWKDRVGSKGMVVTGWAPQTDILQHLSVGAFVTQCGWNSVLETIAAGVPVLTWPMLFEQFITERFVTRVISIGERLWPEGAGVRSTRHEEHDLVPAKAIAQAVAKFMEEGGAADAARRRVKELSPKAHAAMAEGGTSRRDLHQLVDDLMAGRASVVATTNSS</sequence>
<dbReference type="InterPro" id="IPR002213">
    <property type="entry name" value="UDP_glucos_trans"/>
</dbReference>
<evidence type="ECO:0000256" key="3">
    <source>
        <dbReference type="RuleBase" id="RU003718"/>
    </source>
</evidence>
<evidence type="ECO:0000313" key="5">
    <source>
        <dbReference type="EMBL" id="CAL4940017.1"/>
    </source>
</evidence>
<dbReference type="SUPFAM" id="SSF53756">
    <property type="entry name" value="UDP-Glycosyltransferase/glycogen phosphorylase"/>
    <property type="match status" value="1"/>
</dbReference>
<protein>
    <recommendedName>
        <fullName evidence="4">Glycosyltransferase</fullName>
        <ecNumber evidence="4">2.4.1.-</ecNumber>
    </recommendedName>
</protein>
<reference evidence="5 6" key="2">
    <citation type="submission" date="2024-10" db="EMBL/GenBank/DDBJ databases">
        <authorList>
            <person name="Ryan C."/>
        </authorList>
    </citation>
    <scope>NUCLEOTIDE SEQUENCE [LARGE SCALE GENOMIC DNA]</scope>
</reference>
<dbReference type="EC" id="2.4.1.-" evidence="4"/>
<keyword evidence="2 3" id="KW-0808">Transferase</keyword>
<dbReference type="InterPro" id="IPR035595">
    <property type="entry name" value="UDP_glycos_trans_CS"/>
</dbReference>
<keyword evidence="3" id="KW-0328">Glycosyltransferase</keyword>
<keyword evidence="6" id="KW-1185">Reference proteome</keyword>
<dbReference type="PANTHER" id="PTHR48047">
    <property type="entry name" value="GLYCOSYLTRANSFERASE"/>
    <property type="match status" value="1"/>
</dbReference>
<evidence type="ECO:0000256" key="2">
    <source>
        <dbReference type="ARBA" id="ARBA00022679"/>
    </source>
</evidence>
<evidence type="ECO:0000256" key="4">
    <source>
        <dbReference type="RuleBase" id="RU362057"/>
    </source>
</evidence>
<dbReference type="PANTHER" id="PTHR48047:SF19">
    <property type="entry name" value="GLYCOSYLTRANSFERASE"/>
    <property type="match status" value="1"/>
</dbReference>
<dbReference type="CDD" id="cd03784">
    <property type="entry name" value="GT1_Gtf-like"/>
    <property type="match status" value="1"/>
</dbReference>
<name>A0ABC8YC63_9POAL</name>
<dbReference type="GO" id="GO:0016757">
    <property type="term" value="F:glycosyltransferase activity"/>
    <property type="evidence" value="ECO:0007669"/>
    <property type="project" value="UniProtKB-KW"/>
</dbReference>
<dbReference type="FunFam" id="3.40.50.2000:FF:000063">
    <property type="entry name" value="Glycosyltransferase"/>
    <property type="match status" value="1"/>
</dbReference>
<evidence type="ECO:0000256" key="1">
    <source>
        <dbReference type="ARBA" id="ARBA00009995"/>
    </source>
</evidence>
<organism evidence="5 6">
    <name type="scientific">Urochloa decumbens</name>
    <dbReference type="NCBI Taxonomy" id="240449"/>
    <lineage>
        <taxon>Eukaryota</taxon>
        <taxon>Viridiplantae</taxon>
        <taxon>Streptophyta</taxon>
        <taxon>Embryophyta</taxon>
        <taxon>Tracheophyta</taxon>
        <taxon>Spermatophyta</taxon>
        <taxon>Magnoliopsida</taxon>
        <taxon>Liliopsida</taxon>
        <taxon>Poales</taxon>
        <taxon>Poaceae</taxon>
        <taxon>PACMAD clade</taxon>
        <taxon>Panicoideae</taxon>
        <taxon>Panicodae</taxon>
        <taxon>Paniceae</taxon>
        <taxon>Melinidinae</taxon>
        <taxon>Urochloa</taxon>
    </lineage>
</organism>
<comment type="similarity">
    <text evidence="1 3">Belongs to the UDP-glycosyltransferase family.</text>
</comment>
<dbReference type="EMBL" id="OZ075126">
    <property type="protein sequence ID" value="CAL4940017.1"/>
    <property type="molecule type" value="Genomic_DNA"/>
</dbReference>